<evidence type="ECO:0000313" key="9">
    <source>
        <dbReference type="Proteomes" id="UP001271648"/>
    </source>
</evidence>
<comment type="caution">
    <text evidence="8">The sequence shown here is derived from an EMBL/GenBank/DDBJ whole genome shotgun (WGS) entry which is preliminary data.</text>
</comment>
<reference evidence="8 9" key="1">
    <citation type="submission" date="2023-06" db="EMBL/GenBank/DDBJ databases">
        <title>Sporosarcina sp. nov., isolated from Korean traditional fermented seafood 'Jeotgal'.</title>
        <authorList>
            <person name="Yang A.I."/>
            <person name="Shin N.-R."/>
        </authorList>
    </citation>
    <scope>NUCLEOTIDE SEQUENCE [LARGE SCALE GENOMIC DNA]</scope>
    <source>
        <strain evidence="8 9">KCTC43456</strain>
    </source>
</reference>
<feature type="chain" id="PRO_5043398619" evidence="5">
    <location>
        <begin position="23"/>
        <end position="297"/>
    </location>
</feature>
<feature type="domain" description="SLH" evidence="6">
    <location>
        <begin position="247"/>
        <end position="297"/>
    </location>
</feature>
<dbReference type="Proteomes" id="UP001271648">
    <property type="component" value="Unassembled WGS sequence"/>
</dbReference>
<evidence type="ECO:0000259" key="6">
    <source>
        <dbReference type="PROSITE" id="PS51272"/>
    </source>
</evidence>
<comment type="similarity">
    <text evidence="1">Belongs to the peptidase C40 family.</text>
</comment>
<keyword evidence="3" id="KW-0378">Hydrolase</keyword>
<keyword evidence="2" id="KW-0645">Protease</keyword>
<dbReference type="PROSITE" id="PS51272">
    <property type="entry name" value="SLH"/>
    <property type="match status" value="2"/>
</dbReference>
<organism evidence="8 9">
    <name type="scientific">Sporosarcina thermotolerans</name>
    <dbReference type="NCBI Taxonomy" id="633404"/>
    <lineage>
        <taxon>Bacteria</taxon>
        <taxon>Bacillati</taxon>
        <taxon>Bacillota</taxon>
        <taxon>Bacilli</taxon>
        <taxon>Bacillales</taxon>
        <taxon>Caryophanaceae</taxon>
        <taxon>Sporosarcina</taxon>
    </lineage>
</organism>
<accession>A0AAW9ABA3</accession>
<evidence type="ECO:0000256" key="5">
    <source>
        <dbReference type="SAM" id="SignalP"/>
    </source>
</evidence>
<dbReference type="PROSITE" id="PS51935">
    <property type="entry name" value="NLPC_P60"/>
    <property type="match status" value="1"/>
</dbReference>
<keyword evidence="5" id="KW-0732">Signal</keyword>
<name>A0AAW9ABA3_9BACL</name>
<dbReference type="PANTHER" id="PTHR47053:SF1">
    <property type="entry name" value="MUREIN DD-ENDOPEPTIDASE MEPH-RELATED"/>
    <property type="match status" value="1"/>
</dbReference>
<evidence type="ECO:0000256" key="1">
    <source>
        <dbReference type="ARBA" id="ARBA00007074"/>
    </source>
</evidence>
<evidence type="ECO:0000256" key="2">
    <source>
        <dbReference type="ARBA" id="ARBA00022670"/>
    </source>
</evidence>
<dbReference type="InterPro" id="IPR051202">
    <property type="entry name" value="Peptidase_C40"/>
</dbReference>
<dbReference type="AlphaFoldDB" id="A0AAW9ABA3"/>
<dbReference type="InterPro" id="IPR000064">
    <property type="entry name" value="NLP_P60_dom"/>
</dbReference>
<proteinExistence type="inferred from homology"/>
<evidence type="ECO:0000256" key="3">
    <source>
        <dbReference type="ARBA" id="ARBA00022801"/>
    </source>
</evidence>
<evidence type="ECO:0000313" key="8">
    <source>
        <dbReference type="EMBL" id="MDW0116886.1"/>
    </source>
</evidence>
<evidence type="ECO:0000256" key="4">
    <source>
        <dbReference type="ARBA" id="ARBA00022807"/>
    </source>
</evidence>
<sequence>MKRLVFAVFACLLISTSAQSTASASTSASLITSAKAHMGTPYRYGGTTTSGFDCSGYTQFVLEKEGVSIPRSTDQQYSTGKAVSKSNLQTGDLVFFNTSGRGVSHVGIYIGSSKFIHASTSRGVMISSINDPAYWGKRYIGARRVKDFSAETQIASISQVQYATRAEIAEILVKELDLSSTTNEVTFTDISTSHPQYDDIAAVAEAKIFSGNSAGQFMPDDYLTRSELAKVLVGAFDIPIVSGTTPFTDVSTSNWANDYINTLYVNELTSGYTDGTYGTTKNVTSNEFKLFINRLSK</sequence>
<dbReference type="GO" id="GO:0006508">
    <property type="term" value="P:proteolysis"/>
    <property type="evidence" value="ECO:0007669"/>
    <property type="project" value="UniProtKB-KW"/>
</dbReference>
<dbReference type="Gene3D" id="3.90.1720.10">
    <property type="entry name" value="endopeptidase domain like (from Nostoc punctiforme)"/>
    <property type="match status" value="1"/>
</dbReference>
<dbReference type="InterPro" id="IPR001119">
    <property type="entry name" value="SLH_dom"/>
</dbReference>
<dbReference type="EMBL" id="JAUBDJ010000004">
    <property type="protein sequence ID" value="MDW0116886.1"/>
    <property type="molecule type" value="Genomic_DNA"/>
</dbReference>
<dbReference type="GO" id="GO:0008234">
    <property type="term" value="F:cysteine-type peptidase activity"/>
    <property type="evidence" value="ECO:0007669"/>
    <property type="project" value="UniProtKB-KW"/>
</dbReference>
<gene>
    <name evidence="8" type="ORF">QTL97_08070</name>
</gene>
<evidence type="ECO:0000259" key="7">
    <source>
        <dbReference type="PROSITE" id="PS51935"/>
    </source>
</evidence>
<feature type="domain" description="SLH" evidence="6">
    <location>
        <begin position="183"/>
        <end position="246"/>
    </location>
</feature>
<feature type="signal peptide" evidence="5">
    <location>
        <begin position="1"/>
        <end position="22"/>
    </location>
</feature>
<dbReference type="SUPFAM" id="SSF54001">
    <property type="entry name" value="Cysteine proteinases"/>
    <property type="match status" value="1"/>
</dbReference>
<dbReference type="Pfam" id="PF00877">
    <property type="entry name" value="NLPC_P60"/>
    <property type="match status" value="1"/>
</dbReference>
<keyword evidence="4" id="KW-0788">Thiol protease</keyword>
<dbReference type="Pfam" id="PF00395">
    <property type="entry name" value="SLH"/>
    <property type="match status" value="2"/>
</dbReference>
<protein>
    <submittedName>
        <fullName evidence="8">NlpC/P60 family protein</fullName>
    </submittedName>
</protein>
<feature type="domain" description="NlpC/P60" evidence="7">
    <location>
        <begin position="24"/>
        <end position="146"/>
    </location>
</feature>
<dbReference type="PANTHER" id="PTHR47053">
    <property type="entry name" value="MUREIN DD-ENDOPEPTIDASE MEPH-RELATED"/>
    <property type="match status" value="1"/>
</dbReference>
<keyword evidence="9" id="KW-1185">Reference proteome</keyword>
<dbReference type="RefSeq" id="WP_283732709.1">
    <property type="nucleotide sequence ID" value="NZ_CP125968.1"/>
</dbReference>
<dbReference type="InterPro" id="IPR038765">
    <property type="entry name" value="Papain-like_cys_pep_sf"/>
</dbReference>